<dbReference type="AlphaFoldDB" id="A0A5M6IM36"/>
<keyword evidence="2" id="KW-1185">Reference proteome</keyword>
<gene>
    <name evidence="1" type="ORF">F1189_28110</name>
</gene>
<comment type="caution">
    <text evidence="1">The sequence shown here is derived from an EMBL/GenBank/DDBJ whole genome shotgun (WGS) entry which is preliminary data.</text>
</comment>
<accession>A0A5M6IM36</accession>
<dbReference type="EMBL" id="VWPK01000074">
    <property type="protein sequence ID" value="KAA5608628.1"/>
    <property type="molecule type" value="Genomic_DNA"/>
</dbReference>
<name>A0A5M6IM36_9PROT</name>
<reference evidence="1 2" key="1">
    <citation type="submission" date="2019-09" db="EMBL/GenBank/DDBJ databases">
        <title>Genome sequence of Rhodovastum atsumiense, a diverse member of the Acetobacteraceae family of non-sulfur purple photosynthetic bacteria.</title>
        <authorList>
            <person name="Meyer T."/>
            <person name="Kyndt J."/>
        </authorList>
    </citation>
    <scope>NUCLEOTIDE SEQUENCE [LARGE SCALE GENOMIC DNA]</scope>
    <source>
        <strain evidence="1 2">DSM 21279</strain>
    </source>
</reference>
<evidence type="ECO:0000313" key="2">
    <source>
        <dbReference type="Proteomes" id="UP000325255"/>
    </source>
</evidence>
<evidence type="ECO:0000313" key="1">
    <source>
        <dbReference type="EMBL" id="KAA5608628.1"/>
    </source>
</evidence>
<sequence length="286" mass="31034">MMARPSYTPELIHELRLRVISHNKACQGPPVKLNELKIRYTRAFSHTGQHDKALAKIDSYLAGLAKAADNSSAILEQLAINYLGIALAGAALQNVLANTARYRAGHEAYGRPASRRDKLEAAAKAARRLHAHLLDIDPRLLLQAIGPAQLPLDGRPPETVELEGLKLTKPVFSRAPELLERLGICLDVLGSLARGLPDVAAAQGEIRRGAPETPDPLMFGIEGLAHLWARHHGAPPSTVSAKHGQFGAFVFDALALLTPPFHRAEIGTALRHFGEANRQRAAQHEQ</sequence>
<dbReference type="Proteomes" id="UP000325255">
    <property type="component" value="Unassembled WGS sequence"/>
</dbReference>
<dbReference type="RefSeq" id="WP_150045200.1">
    <property type="nucleotide sequence ID" value="NZ_OW485604.1"/>
</dbReference>
<protein>
    <submittedName>
        <fullName evidence="1">Uncharacterized protein</fullName>
    </submittedName>
</protein>
<proteinExistence type="predicted"/>
<organism evidence="1 2">
    <name type="scientific">Rhodovastum atsumiense</name>
    <dbReference type="NCBI Taxonomy" id="504468"/>
    <lineage>
        <taxon>Bacteria</taxon>
        <taxon>Pseudomonadati</taxon>
        <taxon>Pseudomonadota</taxon>
        <taxon>Alphaproteobacteria</taxon>
        <taxon>Acetobacterales</taxon>
        <taxon>Acetobacteraceae</taxon>
        <taxon>Rhodovastum</taxon>
    </lineage>
</organism>